<dbReference type="Gene3D" id="1.20.58.1910">
    <property type="match status" value="1"/>
</dbReference>
<dbReference type="Proteomes" id="UP001057532">
    <property type="component" value="Chromosome"/>
</dbReference>
<organism evidence="2 3">
    <name type="scientific">Fructilactobacillus ixorae</name>
    <dbReference type="NCBI Taxonomy" id="1750535"/>
    <lineage>
        <taxon>Bacteria</taxon>
        <taxon>Bacillati</taxon>
        <taxon>Bacillota</taxon>
        <taxon>Bacilli</taxon>
        <taxon>Lactobacillales</taxon>
        <taxon>Lactobacillaceae</taxon>
        <taxon>Fructilactobacillus</taxon>
    </lineage>
</organism>
<dbReference type="SMART" id="SM00471">
    <property type="entry name" value="HDc"/>
    <property type="match status" value="1"/>
</dbReference>
<dbReference type="PANTHER" id="PTHR33594:SF1">
    <property type="entry name" value="HD_PDEASE DOMAIN-CONTAINING PROTEIN"/>
    <property type="match status" value="1"/>
</dbReference>
<evidence type="ECO:0000313" key="3">
    <source>
        <dbReference type="Proteomes" id="UP001057532"/>
    </source>
</evidence>
<dbReference type="PANTHER" id="PTHR33594">
    <property type="entry name" value="SUPERFAMILY HYDROLASE, PUTATIVE (AFU_ORTHOLOGUE AFUA_1G03035)-RELATED"/>
    <property type="match status" value="1"/>
</dbReference>
<evidence type="ECO:0000313" key="2">
    <source>
        <dbReference type="EMBL" id="USS93183.1"/>
    </source>
</evidence>
<gene>
    <name evidence="2" type="ORF">M8332_06195</name>
</gene>
<sequence length="214" mass="24104">MMKRRLAHVQAYVQAEMAADHTGHDVAHVNRVVSLARQLLQTEPANEEPTLVIAYLHDVGDEKLTETPAQKRQEVSAKLQEWGYPPALVMKIMADIAHLSFAKNLEHPYHLDRAGQIAQDADRLDALGPIAIARTFAYGAIHDLPMYAPENEPAVLSTKQAYRQARDTFHHYQARSERVVAQLNTPTARRLAAPRMAATRRFLARFRIEWQGGA</sequence>
<dbReference type="Gene3D" id="1.10.472.50">
    <property type="entry name" value="HD-domain/PDEase-like"/>
    <property type="match status" value="1"/>
</dbReference>
<dbReference type="RefSeq" id="WP_252779981.1">
    <property type="nucleotide sequence ID" value="NZ_CP097478.1"/>
</dbReference>
<dbReference type="SUPFAM" id="SSF109604">
    <property type="entry name" value="HD-domain/PDEase-like"/>
    <property type="match status" value="1"/>
</dbReference>
<proteinExistence type="predicted"/>
<reference evidence="2" key="1">
    <citation type="submission" date="2022-05" db="EMBL/GenBank/DDBJ databases">
        <authorList>
            <person name="Oliphant S.A."/>
            <person name="Watson-Haigh N.S."/>
            <person name="Sumby K.M."/>
            <person name="Gardner J.M."/>
            <person name="Jiranek V."/>
        </authorList>
    </citation>
    <scope>NUCLEOTIDE SEQUENCE</scope>
    <source>
        <strain evidence="2">Ru20-1</strain>
    </source>
</reference>
<protein>
    <submittedName>
        <fullName evidence="2">HD domain-containing protein</fullName>
    </submittedName>
</protein>
<evidence type="ECO:0000259" key="1">
    <source>
        <dbReference type="SMART" id="SM00471"/>
    </source>
</evidence>
<dbReference type="EMBL" id="CP097478">
    <property type="protein sequence ID" value="USS93183.1"/>
    <property type="molecule type" value="Genomic_DNA"/>
</dbReference>
<name>A0ABY5C6F9_9LACO</name>
<dbReference type="InterPro" id="IPR006674">
    <property type="entry name" value="HD_domain"/>
</dbReference>
<dbReference type="Pfam" id="PF01966">
    <property type="entry name" value="HD"/>
    <property type="match status" value="1"/>
</dbReference>
<dbReference type="InterPro" id="IPR003607">
    <property type="entry name" value="HD/PDEase_dom"/>
</dbReference>
<keyword evidence="3" id="KW-1185">Reference proteome</keyword>
<accession>A0ABY5C6F9</accession>
<feature type="domain" description="HD/PDEase" evidence="1">
    <location>
        <begin position="21"/>
        <end position="136"/>
    </location>
</feature>